<evidence type="ECO:0000313" key="2">
    <source>
        <dbReference type="EMBL" id="KAH1098350.1"/>
    </source>
</evidence>
<keyword evidence="3" id="KW-1185">Reference proteome</keyword>
<name>A0A9D3VVV4_9ROSI</name>
<accession>A0A9D3VVV4</accession>
<gene>
    <name evidence="2" type="ORF">J1N35_015271</name>
</gene>
<comment type="caution">
    <text evidence="2">The sequence shown here is derived from an EMBL/GenBank/DDBJ whole genome shotgun (WGS) entry which is preliminary data.</text>
</comment>
<proteinExistence type="predicted"/>
<organism evidence="2 3">
    <name type="scientific">Gossypium stocksii</name>
    <dbReference type="NCBI Taxonomy" id="47602"/>
    <lineage>
        <taxon>Eukaryota</taxon>
        <taxon>Viridiplantae</taxon>
        <taxon>Streptophyta</taxon>
        <taxon>Embryophyta</taxon>
        <taxon>Tracheophyta</taxon>
        <taxon>Spermatophyta</taxon>
        <taxon>Magnoliopsida</taxon>
        <taxon>eudicotyledons</taxon>
        <taxon>Gunneridae</taxon>
        <taxon>Pentapetalae</taxon>
        <taxon>rosids</taxon>
        <taxon>malvids</taxon>
        <taxon>Malvales</taxon>
        <taxon>Malvaceae</taxon>
        <taxon>Malvoideae</taxon>
        <taxon>Gossypium</taxon>
    </lineage>
</organism>
<dbReference type="OrthoDB" id="763372at2759"/>
<reference evidence="2 3" key="1">
    <citation type="journal article" date="2021" name="Plant Biotechnol. J.">
        <title>Multi-omics assisted identification of the key and species-specific regulatory components of drought-tolerant mechanisms in Gossypium stocksii.</title>
        <authorList>
            <person name="Yu D."/>
            <person name="Ke L."/>
            <person name="Zhang D."/>
            <person name="Wu Y."/>
            <person name="Sun Y."/>
            <person name="Mei J."/>
            <person name="Sun J."/>
            <person name="Sun Y."/>
        </authorList>
    </citation>
    <scope>NUCLEOTIDE SEQUENCE [LARGE SCALE GENOMIC DNA]</scope>
    <source>
        <strain evidence="3">cv. E1</strain>
        <tissue evidence="2">Leaf</tissue>
    </source>
</reference>
<feature type="region of interest" description="Disordered" evidence="1">
    <location>
        <begin position="1"/>
        <end position="151"/>
    </location>
</feature>
<feature type="compositionally biased region" description="Basic residues" evidence="1">
    <location>
        <begin position="1"/>
        <end position="10"/>
    </location>
</feature>
<dbReference type="AlphaFoldDB" id="A0A9D3VVV4"/>
<dbReference type="EMBL" id="JAIQCV010000005">
    <property type="protein sequence ID" value="KAH1098350.1"/>
    <property type="molecule type" value="Genomic_DNA"/>
</dbReference>
<protein>
    <submittedName>
        <fullName evidence="2">Uncharacterized protein</fullName>
    </submittedName>
</protein>
<feature type="compositionally biased region" description="Basic residues" evidence="1">
    <location>
        <begin position="79"/>
        <end position="89"/>
    </location>
</feature>
<sequence length="196" mass="22358">MRREEKRKRFHEAVLRTLYPPPSPRESEEEEEKKQLITSQRAVDFGLGNPDDFEEDKSSSPKTADGDDGSQSETQKLSRAQKKRLRKKKLKEDAFRRGKIIGPLLPASTNDGVGSLQCEPEGVRENARQEQVASSDKPGDQQEGDCSTKKKLKQRRIAKRITVIVTVNWQDILTSSPTWQVNLPHQLVNLPRHQFC</sequence>
<evidence type="ECO:0000256" key="1">
    <source>
        <dbReference type="SAM" id="MobiDB-lite"/>
    </source>
</evidence>
<dbReference type="Proteomes" id="UP000828251">
    <property type="component" value="Unassembled WGS sequence"/>
</dbReference>
<evidence type="ECO:0000313" key="3">
    <source>
        <dbReference type="Proteomes" id="UP000828251"/>
    </source>
</evidence>